<proteinExistence type="predicted"/>
<evidence type="ECO:0000313" key="1">
    <source>
        <dbReference type="EMBL" id="CUO76802.1"/>
    </source>
</evidence>
<dbReference type="Proteomes" id="UP000095746">
    <property type="component" value="Unassembled WGS sequence"/>
</dbReference>
<dbReference type="EMBL" id="CYZT01000165">
    <property type="protein sequence ID" value="CUO76802.1"/>
    <property type="molecule type" value="Genomic_DNA"/>
</dbReference>
<dbReference type="InterPro" id="IPR049215">
    <property type="entry name" value="DUF6809"/>
</dbReference>
<reference evidence="1 2" key="1">
    <citation type="submission" date="2015-09" db="EMBL/GenBank/DDBJ databases">
        <authorList>
            <consortium name="Pathogen Informatics"/>
        </authorList>
    </citation>
    <scope>NUCLEOTIDE SEQUENCE [LARGE SCALE GENOMIC DNA]</scope>
    <source>
        <strain evidence="1 2">2789STDY5608854</strain>
    </source>
</reference>
<accession>A0A174HPB5</accession>
<name>A0A174HPB5_FLAPL</name>
<dbReference type="Pfam" id="PF20648">
    <property type="entry name" value="DUF6809"/>
    <property type="match status" value="1"/>
</dbReference>
<sequence length="80" mass="9138">MAEAAQKAESCHQELIKRLDKSELRLVLRIIDAKDKIAEAQSLDSFLCGFHLAWRLSQELEHYMNDRPVPEVPSDPGDYA</sequence>
<evidence type="ECO:0000313" key="2">
    <source>
        <dbReference type="Proteomes" id="UP000095746"/>
    </source>
</evidence>
<gene>
    <name evidence="1" type="ORF">ERS852411_02126</name>
</gene>
<dbReference type="AlphaFoldDB" id="A0A174HPB5"/>
<dbReference type="RefSeq" id="WP_021633083.1">
    <property type="nucleotide sequence ID" value="NZ_CACRUB010000028.1"/>
</dbReference>
<protein>
    <submittedName>
        <fullName evidence="1">Uncharacterized protein</fullName>
    </submittedName>
</protein>
<organism evidence="1 2">
    <name type="scientific">Flavonifractor plautii</name>
    <name type="common">Fusobacterium plautii</name>
    <dbReference type="NCBI Taxonomy" id="292800"/>
    <lineage>
        <taxon>Bacteria</taxon>
        <taxon>Bacillati</taxon>
        <taxon>Bacillota</taxon>
        <taxon>Clostridia</taxon>
        <taxon>Eubacteriales</taxon>
        <taxon>Oscillospiraceae</taxon>
        <taxon>Flavonifractor</taxon>
    </lineage>
</organism>